<dbReference type="eggNOG" id="ENOG502T1M6">
    <property type="taxonomic scope" value="Eukaryota"/>
</dbReference>
<gene>
    <name evidence="2" type="ORF">MCYG_00609</name>
</gene>
<feature type="compositionally biased region" description="Basic residues" evidence="1">
    <location>
        <begin position="175"/>
        <end position="184"/>
    </location>
</feature>
<dbReference type="AlphaFoldDB" id="C5FD37"/>
<dbReference type="OrthoDB" id="5238363at2759"/>
<dbReference type="OMA" id="FEWNLGL"/>
<dbReference type="RefSeq" id="XP_002850505.1">
    <property type="nucleotide sequence ID" value="XM_002850459.1"/>
</dbReference>
<dbReference type="VEuPathDB" id="FungiDB:MCYG_00609"/>
<sequence length="184" mass="20909">MSKAKNLKPFEWNLGLKKLNIKTRCFMVKYAAGNIESPFTKRCRLTKPILNPMFDYKLKQREKDIIWTSISLGSPADTAAVGRSLYARMFRSAYHEALRKRGFDEEGRRLVLDAGGNVVGKRKPGLSCTIQVILNPPIKTVKQENLVAEAERLVQELERVQGKPHLVENTNQKQNSRKTQKPSG</sequence>
<proteinExistence type="predicted"/>
<dbReference type="EMBL" id="DS995701">
    <property type="protein sequence ID" value="EEQ27721.1"/>
    <property type="molecule type" value="Genomic_DNA"/>
</dbReference>
<evidence type="ECO:0000313" key="2">
    <source>
        <dbReference type="EMBL" id="EEQ27721.1"/>
    </source>
</evidence>
<keyword evidence="3" id="KW-1185">Reference proteome</keyword>
<dbReference type="Proteomes" id="UP000002035">
    <property type="component" value="Unassembled WGS sequence"/>
</dbReference>
<protein>
    <submittedName>
        <fullName evidence="2">Uncharacterized protein</fullName>
    </submittedName>
</protein>
<evidence type="ECO:0000313" key="3">
    <source>
        <dbReference type="Proteomes" id="UP000002035"/>
    </source>
</evidence>
<dbReference type="STRING" id="554155.C5FD37"/>
<accession>C5FD37</accession>
<reference evidence="3" key="1">
    <citation type="journal article" date="2012" name="MBio">
        <title>Comparative genome analysis of Trichophyton rubrum and related dermatophytes reveals candidate genes involved in infection.</title>
        <authorList>
            <person name="Martinez D.A."/>
            <person name="Oliver B.G."/>
            <person name="Graeser Y."/>
            <person name="Goldberg J.M."/>
            <person name="Li W."/>
            <person name="Martinez-Rossi N.M."/>
            <person name="Monod M."/>
            <person name="Shelest E."/>
            <person name="Barton R.C."/>
            <person name="Birch E."/>
            <person name="Brakhage A.A."/>
            <person name="Chen Z."/>
            <person name="Gurr S.J."/>
            <person name="Heiman D."/>
            <person name="Heitman J."/>
            <person name="Kosti I."/>
            <person name="Rossi A."/>
            <person name="Saif S."/>
            <person name="Samalova M."/>
            <person name="Saunders C.W."/>
            <person name="Shea T."/>
            <person name="Summerbell R.C."/>
            <person name="Xu J."/>
            <person name="Young S."/>
            <person name="Zeng Q."/>
            <person name="Birren B.W."/>
            <person name="Cuomo C.A."/>
            <person name="White T.C."/>
        </authorList>
    </citation>
    <scope>NUCLEOTIDE SEQUENCE [LARGE SCALE GENOMIC DNA]</scope>
    <source>
        <strain evidence="3">ATCC MYA-4605 / CBS 113480</strain>
    </source>
</reference>
<organism evidence="2 3">
    <name type="scientific">Arthroderma otae (strain ATCC MYA-4605 / CBS 113480)</name>
    <name type="common">Microsporum canis</name>
    <dbReference type="NCBI Taxonomy" id="554155"/>
    <lineage>
        <taxon>Eukaryota</taxon>
        <taxon>Fungi</taxon>
        <taxon>Dikarya</taxon>
        <taxon>Ascomycota</taxon>
        <taxon>Pezizomycotina</taxon>
        <taxon>Eurotiomycetes</taxon>
        <taxon>Eurotiomycetidae</taxon>
        <taxon>Onygenales</taxon>
        <taxon>Arthrodermataceae</taxon>
        <taxon>Microsporum</taxon>
    </lineage>
</organism>
<dbReference type="GeneID" id="9225810"/>
<evidence type="ECO:0000256" key="1">
    <source>
        <dbReference type="SAM" id="MobiDB-lite"/>
    </source>
</evidence>
<dbReference type="HOGENOM" id="CLU_1467837_0_0_1"/>
<name>C5FD37_ARTOC</name>
<feature type="region of interest" description="Disordered" evidence="1">
    <location>
        <begin position="161"/>
        <end position="184"/>
    </location>
</feature>